<keyword evidence="2" id="KW-1185">Reference proteome</keyword>
<comment type="caution">
    <text evidence="1">The sequence shown here is derived from an EMBL/GenBank/DDBJ whole genome shotgun (WGS) entry which is preliminary data.</text>
</comment>
<reference evidence="1" key="1">
    <citation type="submission" date="2022-10" db="EMBL/GenBank/DDBJ databases">
        <title>Complete Genome of Trichothecium roseum strain YXFP-22015, a Plant Pathogen Isolated from Citrus.</title>
        <authorList>
            <person name="Wang Y."/>
            <person name="Zhu L."/>
        </authorList>
    </citation>
    <scope>NUCLEOTIDE SEQUENCE</scope>
    <source>
        <strain evidence="1">YXFP-22015</strain>
    </source>
</reference>
<organism evidence="1 2">
    <name type="scientific">Trichothecium roseum</name>
    <dbReference type="NCBI Taxonomy" id="47278"/>
    <lineage>
        <taxon>Eukaryota</taxon>
        <taxon>Fungi</taxon>
        <taxon>Dikarya</taxon>
        <taxon>Ascomycota</taxon>
        <taxon>Pezizomycotina</taxon>
        <taxon>Sordariomycetes</taxon>
        <taxon>Hypocreomycetidae</taxon>
        <taxon>Hypocreales</taxon>
        <taxon>Hypocreales incertae sedis</taxon>
        <taxon>Trichothecium</taxon>
    </lineage>
</organism>
<dbReference type="EMBL" id="CM047942">
    <property type="protein sequence ID" value="KAI9901698.1"/>
    <property type="molecule type" value="Genomic_DNA"/>
</dbReference>
<dbReference type="Proteomes" id="UP001163324">
    <property type="component" value="Chromosome 3"/>
</dbReference>
<proteinExistence type="predicted"/>
<protein>
    <submittedName>
        <fullName evidence="1">Uncharacterized protein</fullName>
    </submittedName>
</protein>
<evidence type="ECO:0000313" key="1">
    <source>
        <dbReference type="EMBL" id="KAI9901698.1"/>
    </source>
</evidence>
<accession>A0ACC0V674</accession>
<name>A0ACC0V674_9HYPO</name>
<sequence>MVWESFVDEGPRMNFFMLCQSQKLSEDGLLTPDTDATFDGDAPTLVTEGDIYDFILSETRSEKLQRTEMAVLNRLFIKEGDMSNHVTLESRINKIRSVSKEVQEVCGSWQRRTRALSLWGTKKFVSFDAARDCFFIEYLPKDDYHRTGEINCNFVAEGLDRIRQVALPFAPQWLSRTDRCFRCNADEALLPKHLYQFLGRTFPFLERIWLVDYMTVKLGSASECKLEQHQCWGHIRHPPMFSLPTGEPKAFVSRNCIFREARMKSWKLSAGVLSFVEWLQNSYHVYANASINSIAEKPIQAKVGILGCEWQPLDFNGVTT</sequence>
<evidence type="ECO:0000313" key="2">
    <source>
        <dbReference type="Proteomes" id="UP001163324"/>
    </source>
</evidence>
<gene>
    <name evidence="1" type="ORF">N3K66_003515</name>
</gene>